<comment type="caution">
    <text evidence="5">The sequence shown here is derived from an EMBL/GenBank/DDBJ whole genome shotgun (WGS) entry which is preliminary data.</text>
</comment>
<dbReference type="PANTHER" id="PTHR46031:SF16">
    <property type="entry name" value="DOUBLE-STRANDED RNA-BINDING PROTEIN 4"/>
    <property type="match status" value="1"/>
</dbReference>
<evidence type="ECO:0000313" key="5">
    <source>
        <dbReference type="EMBL" id="KAK2995515.1"/>
    </source>
</evidence>
<name>A0AA88SNV6_9ASTE</name>
<evidence type="ECO:0000259" key="4">
    <source>
        <dbReference type="PROSITE" id="PS50137"/>
    </source>
</evidence>
<dbReference type="Pfam" id="PF00035">
    <property type="entry name" value="dsrm"/>
    <property type="match status" value="2"/>
</dbReference>
<reference evidence="5" key="1">
    <citation type="submission" date="2022-12" db="EMBL/GenBank/DDBJ databases">
        <title>Draft genome assemblies for two species of Escallonia (Escalloniales).</title>
        <authorList>
            <person name="Chanderbali A."/>
            <person name="Dervinis C."/>
            <person name="Anghel I."/>
            <person name="Soltis D."/>
            <person name="Soltis P."/>
            <person name="Zapata F."/>
        </authorList>
    </citation>
    <scope>NUCLEOTIDE SEQUENCE</scope>
    <source>
        <strain evidence="5">UCBG92.1500</strain>
        <tissue evidence="5">Leaf</tissue>
    </source>
</reference>
<dbReference type="GO" id="GO:0003723">
    <property type="term" value="F:RNA binding"/>
    <property type="evidence" value="ECO:0007669"/>
    <property type="project" value="UniProtKB-UniRule"/>
</dbReference>
<gene>
    <name evidence="5" type="ORF">RJ640_001601</name>
</gene>
<keyword evidence="2 3" id="KW-0694">RNA-binding</keyword>
<organism evidence="5 6">
    <name type="scientific">Escallonia rubra</name>
    <dbReference type="NCBI Taxonomy" id="112253"/>
    <lineage>
        <taxon>Eukaryota</taxon>
        <taxon>Viridiplantae</taxon>
        <taxon>Streptophyta</taxon>
        <taxon>Embryophyta</taxon>
        <taxon>Tracheophyta</taxon>
        <taxon>Spermatophyta</taxon>
        <taxon>Magnoliopsida</taxon>
        <taxon>eudicotyledons</taxon>
        <taxon>Gunneridae</taxon>
        <taxon>Pentapetalae</taxon>
        <taxon>asterids</taxon>
        <taxon>campanulids</taxon>
        <taxon>Escalloniales</taxon>
        <taxon>Escalloniaceae</taxon>
        <taxon>Escallonia</taxon>
    </lineage>
</organism>
<dbReference type="EMBL" id="JAVXUO010000092">
    <property type="protein sequence ID" value="KAK2995515.1"/>
    <property type="molecule type" value="Genomic_DNA"/>
</dbReference>
<dbReference type="InterPro" id="IPR014720">
    <property type="entry name" value="dsRBD_dom"/>
</dbReference>
<dbReference type="Gene3D" id="3.30.160.20">
    <property type="match status" value="2"/>
</dbReference>
<feature type="domain" description="DRBM" evidence="4">
    <location>
        <begin position="27"/>
        <end position="96"/>
    </location>
</feature>
<dbReference type="PROSITE" id="PS50137">
    <property type="entry name" value="DS_RBD"/>
    <property type="match status" value="2"/>
</dbReference>
<proteinExistence type="predicted"/>
<dbReference type="SUPFAM" id="SSF54768">
    <property type="entry name" value="dsRNA-binding domain-like"/>
    <property type="match status" value="2"/>
</dbReference>
<evidence type="ECO:0000256" key="1">
    <source>
        <dbReference type="ARBA" id="ARBA00022737"/>
    </source>
</evidence>
<sequence>MNLSTAAASGIIFRLGCEKSYIDMVHLYKNRLQTYAQKRNLGLPIYSCEINGPSHARCFKSRVKIDDKTYETLDSFTTLKEAEHAAAKVAFESLSPDETQEDEGLYKSLLQELAQKEGFPVPVYDTAKSGPFHIPTFVSTVDIGGKPFQGQKARTKKEAEMNAAKAAYSSFPERKESNGTCHFDFSFSSLC</sequence>
<evidence type="ECO:0000256" key="3">
    <source>
        <dbReference type="PROSITE-ProRule" id="PRU00266"/>
    </source>
</evidence>
<dbReference type="PANTHER" id="PTHR46031">
    <property type="match status" value="1"/>
</dbReference>
<dbReference type="Proteomes" id="UP001187471">
    <property type="component" value="Unassembled WGS sequence"/>
</dbReference>
<accession>A0AA88SNV6</accession>
<dbReference type="AlphaFoldDB" id="A0AA88SNV6"/>
<evidence type="ECO:0000313" key="6">
    <source>
        <dbReference type="Proteomes" id="UP001187471"/>
    </source>
</evidence>
<protein>
    <recommendedName>
        <fullName evidence="4">DRBM domain-containing protein</fullName>
    </recommendedName>
</protein>
<dbReference type="SMART" id="SM00358">
    <property type="entry name" value="DSRM"/>
    <property type="match status" value="2"/>
</dbReference>
<feature type="domain" description="DRBM" evidence="4">
    <location>
        <begin position="105"/>
        <end position="173"/>
    </location>
</feature>
<evidence type="ECO:0000256" key="2">
    <source>
        <dbReference type="ARBA" id="ARBA00022884"/>
    </source>
</evidence>
<keyword evidence="1" id="KW-0677">Repeat</keyword>
<keyword evidence="6" id="KW-1185">Reference proteome</keyword>